<protein>
    <submittedName>
        <fullName evidence="5">AraC family transcriptional regulator</fullName>
    </submittedName>
</protein>
<reference evidence="6" key="1">
    <citation type="journal article" date="2019" name="Int. J. Syst. Evol. Microbiol.">
        <title>The Global Catalogue of Microorganisms (GCM) 10K type strain sequencing project: providing services to taxonomists for standard genome sequencing and annotation.</title>
        <authorList>
            <consortium name="The Broad Institute Genomics Platform"/>
            <consortium name="The Broad Institute Genome Sequencing Center for Infectious Disease"/>
            <person name="Wu L."/>
            <person name="Ma J."/>
        </authorList>
    </citation>
    <scope>NUCLEOTIDE SEQUENCE [LARGE SCALE GENOMIC DNA]</scope>
    <source>
        <strain evidence="6">JCM 16014</strain>
    </source>
</reference>
<evidence type="ECO:0000259" key="4">
    <source>
        <dbReference type="PROSITE" id="PS01124"/>
    </source>
</evidence>
<dbReference type="SMART" id="SM00342">
    <property type="entry name" value="HTH_ARAC"/>
    <property type="match status" value="1"/>
</dbReference>
<dbReference type="Pfam" id="PF12833">
    <property type="entry name" value="HTH_18"/>
    <property type="match status" value="1"/>
</dbReference>
<dbReference type="PANTHER" id="PTHR46796">
    <property type="entry name" value="HTH-TYPE TRANSCRIPTIONAL ACTIVATOR RHAS-RELATED"/>
    <property type="match status" value="1"/>
</dbReference>
<gene>
    <name evidence="5" type="ORF">GCM10009839_20860</name>
</gene>
<dbReference type="PANTHER" id="PTHR46796:SF15">
    <property type="entry name" value="BLL1074 PROTEIN"/>
    <property type="match status" value="1"/>
</dbReference>
<evidence type="ECO:0000256" key="2">
    <source>
        <dbReference type="ARBA" id="ARBA00023125"/>
    </source>
</evidence>
<keyword evidence="2" id="KW-0238">DNA-binding</keyword>
<keyword evidence="3" id="KW-0804">Transcription</keyword>
<dbReference type="InterPro" id="IPR018060">
    <property type="entry name" value="HTH_AraC"/>
</dbReference>
<dbReference type="Proteomes" id="UP001500751">
    <property type="component" value="Unassembled WGS sequence"/>
</dbReference>
<dbReference type="PROSITE" id="PS01124">
    <property type="entry name" value="HTH_ARAC_FAMILY_2"/>
    <property type="match status" value="1"/>
</dbReference>
<comment type="caution">
    <text evidence="5">The sequence shown here is derived from an EMBL/GenBank/DDBJ whole genome shotgun (WGS) entry which is preliminary data.</text>
</comment>
<evidence type="ECO:0000256" key="1">
    <source>
        <dbReference type="ARBA" id="ARBA00023015"/>
    </source>
</evidence>
<name>A0ABP5FEA5_9ACTN</name>
<keyword evidence="6" id="KW-1185">Reference proteome</keyword>
<organism evidence="5 6">
    <name type="scientific">Catenulispora yoronensis</name>
    <dbReference type="NCBI Taxonomy" id="450799"/>
    <lineage>
        <taxon>Bacteria</taxon>
        <taxon>Bacillati</taxon>
        <taxon>Actinomycetota</taxon>
        <taxon>Actinomycetes</taxon>
        <taxon>Catenulisporales</taxon>
        <taxon>Catenulisporaceae</taxon>
        <taxon>Catenulispora</taxon>
    </lineage>
</organism>
<evidence type="ECO:0000313" key="5">
    <source>
        <dbReference type="EMBL" id="GAA2023174.1"/>
    </source>
</evidence>
<evidence type="ECO:0000313" key="6">
    <source>
        <dbReference type="Proteomes" id="UP001500751"/>
    </source>
</evidence>
<evidence type="ECO:0000256" key="3">
    <source>
        <dbReference type="ARBA" id="ARBA00023163"/>
    </source>
</evidence>
<keyword evidence="1" id="KW-0805">Transcription regulation</keyword>
<accession>A0ABP5FEA5</accession>
<dbReference type="RefSeq" id="WP_344665323.1">
    <property type="nucleotide sequence ID" value="NZ_BAAAQN010000009.1"/>
</dbReference>
<feature type="domain" description="HTH araC/xylS-type" evidence="4">
    <location>
        <begin position="174"/>
        <end position="255"/>
    </location>
</feature>
<dbReference type="Gene3D" id="1.10.10.60">
    <property type="entry name" value="Homeodomain-like"/>
    <property type="match status" value="1"/>
</dbReference>
<dbReference type="EMBL" id="BAAAQN010000009">
    <property type="protein sequence ID" value="GAA2023174.1"/>
    <property type="molecule type" value="Genomic_DNA"/>
</dbReference>
<proteinExistence type="predicted"/>
<dbReference type="InterPro" id="IPR050204">
    <property type="entry name" value="AraC_XylS_family_regulators"/>
</dbReference>
<sequence>MESVRREPDPALRRLAHRYHGFHLPHAPERSRLEIPSGAVTLLLAFGEPIRIGPIEAAEPPFERGSFLTAGRSAASIGRHRGRVHGLEITLGHTGTHRLLGLPMAHLATGFPTLAEILGRPGELLVEELAGLPDWEQRFHLLDGWLQRRAADSPVVPSWQVTRALRLIAAGRPLREVQHDVGWSARHLRSRFLEQVGMPPKSVARILRLQTALRARLTGRSWAQAAALARFHDQAHLTRDVKAMTGLTPGRLAELRHGAPPGSALDRLPGRVTSVLLD</sequence>